<evidence type="ECO:0000259" key="1">
    <source>
        <dbReference type="Pfam" id="PF24924"/>
    </source>
</evidence>
<dbReference type="InParanoid" id="A0A061FYM8"/>
<proteinExistence type="predicted"/>
<sequence length="279" mass="32639">MASAQQSEGDCLSKDHFSSLPDRVHIDFKQNDFTDLLDIWDRWRVTTRASFDKKYGHIARLLKVQIDEQLLKAIVQFWDSSYRRKLAKMMGITPTEVDQNLRKKGDNECIPWSFLRSYIMKHQDTEQGQLVMALGIYGLVIFPKVLGHIEVEIIDFFEQVINKANPSPSILAETLRSLNYCRRKGKDELFQKLMSVEVTWRAPWMPHHPILYKCKNEPWVPLMGPWGAISYASIMVRRQFGLEQFVPMTHRLNTLEFAYGESGFLKRIEEIARAWKKIS</sequence>
<dbReference type="PANTHER" id="PTHR48200:SF1">
    <property type="entry name" value="AMINOTRANSFERASE-LIKE PLANT MOBILE DOMAIN-CONTAINING PROTEIN"/>
    <property type="match status" value="1"/>
</dbReference>
<evidence type="ECO:0000313" key="3">
    <source>
        <dbReference type="Proteomes" id="UP000026915"/>
    </source>
</evidence>
<dbReference type="Gramene" id="EOY22366">
    <property type="protein sequence ID" value="EOY22366"/>
    <property type="gene ID" value="TCM_014557"/>
</dbReference>
<dbReference type="OMA" id="EPWVATR"/>
<dbReference type="InterPro" id="IPR056647">
    <property type="entry name" value="DUF7745"/>
</dbReference>
<gene>
    <name evidence="2" type="ORF">TCM_014557</name>
</gene>
<dbReference type="Proteomes" id="UP000026915">
    <property type="component" value="Chromosome 3"/>
</dbReference>
<feature type="domain" description="DUF7745" evidence="1">
    <location>
        <begin position="84"/>
        <end position="187"/>
    </location>
</feature>
<evidence type="ECO:0000313" key="2">
    <source>
        <dbReference type="EMBL" id="EOY22366.1"/>
    </source>
</evidence>
<dbReference type="Pfam" id="PF24924">
    <property type="entry name" value="DUF7745"/>
    <property type="match status" value="2"/>
</dbReference>
<accession>A0A061FYM8</accession>
<dbReference type="AlphaFoldDB" id="A0A061FYM8"/>
<dbReference type="PANTHER" id="PTHR48200">
    <property type="entry name" value="PROTEIN, PUTATIVE-RELATED"/>
    <property type="match status" value="1"/>
</dbReference>
<dbReference type="EMBL" id="CM001881">
    <property type="protein sequence ID" value="EOY22366.1"/>
    <property type="molecule type" value="Genomic_DNA"/>
</dbReference>
<feature type="domain" description="DUF7745" evidence="1">
    <location>
        <begin position="191"/>
        <end position="278"/>
    </location>
</feature>
<protein>
    <recommendedName>
        <fullName evidence="1">DUF7745 domain-containing protein</fullName>
    </recommendedName>
</protein>
<dbReference type="HOGENOM" id="CLU_008385_0_0_1"/>
<organism evidence="2 3">
    <name type="scientific">Theobroma cacao</name>
    <name type="common">Cacao</name>
    <name type="synonym">Cocoa</name>
    <dbReference type="NCBI Taxonomy" id="3641"/>
    <lineage>
        <taxon>Eukaryota</taxon>
        <taxon>Viridiplantae</taxon>
        <taxon>Streptophyta</taxon>
        <taxon>Embryophyta</taxon>
        <taxon>Tracheophyta</taxon>
        <taxon>Spermatophyta</taxon>
        <taxon>Magnoliopsida</taxon>
        <taxon>eudicotyledons</taxon>
        <taxon>Gunneridae</taxon>
        <taxon>Pentapetalae</taxon>
        <taxon>rosids</taxon>
        <taxon>malvids</taxon>
        <taxon>Malvales</taxon>
        <taxon>Malvaceae</taxon>
        <taxon>Byttnerioideae</taxon>
        <taxon>Theobroma</taxon>
    </lineage>
</organism>
<keyword evidence="3" id="KW-1185">Reference proteome</keyword>
<reference evidence="2 3" key="1">
    <citation type="journal article" date="2013" name="Genome Biol.">
        <title>The genome sequence of the most widely cultivated cacao type and its use to identify candidate genes regulating pod color.</title>
        <authorList>
            <person name="Motamayor J.C."/>
            <person name="Mockaitis K."/>
            <person name="Schmutz J."/>
            <person name="Haiminen N."/>
            <person name="Iii D.L."/>
            <person name="Cornejo O."/>
            <person name="Findley S.D."/>
            <person name="Zheng P."/>
            <person name="Utro F."/>
            <person name="Royaert S."/>
            <person name="Saski C."/>
            <person name="Jenkins J."/>
            <person name="Podicheti R."/>
            <person name="Zhao M."/>
            <person name="Scheffler B.E."/>
            <person name="Stack J.C."/>
            <person name="Feltus F.A."/>
            <person name="Mustiga G.M."/>
            <person name="Amores F."/>
            <person name="Phillips W."/>
            <person name="Marelli J.P."/>
            <person name="May G.D."/>
            <person name="Shapiro H."/>
            <person name="Ma J."/>
            <person name="Bustamante C.D."/>
            <person name="Schnell R.J."/>
            <person name="Main D."/>
            <person name="Gilbert D."/>
            <person name="Parida L."/>
            <person name="Kuhn D.N."/>
        </authorList>
    </citation>
    <scope>NUCLEOTIDE SEQUENCE [LARGE SCALE GENOMIC DNA]</scope>
    <source>
        <strain evidence="3">cv. Matina 1-6</strain>
    </source>
</reference>
<name>A0A061FYM8_THECC</name>